<name>A0A1E3WHD6_9VIBR</name>
<evidence type="ECO:0000256" key="1">
    <source>
        <dbReference type="SAM" id="Phobius"/>
    </source>
</evidence>
<reference evidence="2 4" key="1">
    <citation type="submission" date="2016-08" db="EMBL/GenBank/DDBJ databases">
        <title>Genome sequencing of Vibrio scophthalmi strain FP3289, an isolated from Paralichthys olivaceus.</title>
        <authorList>
            <person name="Han H.-J."/>
        </authorList>
    </citation>
    <scope>NUCLEOTIDE SEQUENCE [LARGE SCALE GENOMIC DNA]</scope>
    <source>
        <strain evidence="2 4">FP3289</strain>
    </source>
</reference>
<keyword evidence="1" id="KW-0472">Membrane</keyword>
<evidence type="ECO:0000313" key="2">
    <source>
        <dbReference type="EMBL" id="ODS05224.1"/>
    </source>
</evidence>
<comment type="caution">
    <text evidence="2">The sequence shown here is derived from an EMBL/GenBank/DDBJ whole genome shotgun (WGS) entry which is preliminary data.</text>
</comment>
<proteinExistence type="predicted"/>
<dbReference type="RefSeq" id="WP_069447201.1">
    <property type="nucleotide sequence ID" value="NZ_MDCJ01000002.1"/>
</dbReference>
<evidence type="ECO:0000313" key="4">
    <source>
        <dbReference type="Proteomes" id="UP000095131"/>
    </source>
</evidence>
<dbReference type="Proteomes" id="UP000095131">
    <property type="component" value="Unassembled WGS sequence"/>
</dbReference>
<accession>A0A1E3WHD6</accession>
<feature type="transmembrane region" description="Helical" evidence="1">
    <location>
        <begin position="23"/>
        <end position="43"/>
    </location>
</feature>
<gene>
    <name evidence="3" type="ORF">VSF3289_02898</name>
    <name evidence="2" type="ORF">VSF3289_04365</name>
</gene>
<keyword evidence="1" id="KW-1133">Transmembrane helix</keyword>
<evidence type="ECO:0000313" key="3">
    <source>
        <dbReference type="EMBL" id="ODS12573.1"/>
    </source>
</evidence>
<dbReference type="AlphaFoldDB" id="A0A1E3WHD6"/>
<sequence>MLNTYKQKLINCKNKIANWLDEHVAFVSLFLTITPFLWFTAWLSTEVGSSPIVDLLTFVFGGGLALLGQVAIKESDKARRLQNRVNLLERTLRR</sequence>
<feature type="transmembrane region" description="Helical" evidence="1">
    <location>
        <begin position="55"/>
        <end position="72"/>
    </location>
</feature>
<dbReference type="EMBL" id="MDCJ01000007">
    <property type="protein sequence ID" value="ODS05224.1"/>
    <property type="molecule type" value="Genomic_DNA"/>
</dbReference>
<organism evidence="2 4">
    <name type="scientific">Vibrio scophthalmi</name>
    <dbReference type="NCBI Taxonomy" id="45658"/>
    <lineage>
        <taxon>Bacteria</taxon>
        <taxon>Pseudomonadati</taxon>
        <taxon>Pseudomonadota</taxon>
        <taxon>Gammaproteobacteria</taxon>
        <taxon>Vibrionales</taxon>
        <taxon>Vibrionaceae</taxon>
        <taxon>Vibrio</taxon>
    </lineage>
</organism>
<protein>
    <submittedName>
        <fullName evidence="2">Uncharacterized protein</fullName>
    </submittedName>
</protein>
<keyword evidence="1" id="KW-0812">Transmembrane</keyword>
<dbReference type="EMBL" id="MDCJ01000002">
    <property type="protein sequence ID" value="ODS12573.1"/>
    <property type="molecule type" value="Genomic_DNA"/>
</dbReference>